<dbReference type="InterPro" id="IPR005828">
    <property type="entry name" value="MFS_sugar_transport-like"/>
</dbReference>
<gene>
    <name evidence="7" type="ORF">DGYR_LOCUS9620</name>
</gene>
<keyword evidence="2" id="KW-0813">Transport</keyword>
<dbReference type="InterPro" id="IPR036259">
    <property type="entry name" value="MFS_trans_sf"/>
</dbReference>
<keyword evidence="3 6" id="KW-0812">Transmembrane</keyword>
<protein>
    <submittedName>
        <fullName evidence="7">DgyrCDS10190</fullName>
    </submittedName>
</protein>
<organism evidence="7 8">
    <name type="scientific">Dimorphilus gyrociliatus</name>
    <dbReference type="NCBI Taxonomy" id="2664684"/>
    <lineage>
        <taxon>Eukaryota</taxon>
        <taxon>Metazoa</taxon>
        <taxon>Spiralia</taxon>
        <taxon>Lophotrochozoa</taxon>
        <taxon>Annelida</taxon>
        <taxon>Polychaeta</taxon>
        <taxon>Polychaeta incertae sedis</taxon>
        <taxon>Dinophilidae</taxon>
        <taxon>Dimorphilus</taxon>
    </lineage>
</organism>
<proteinExistence type="predicted"/>
<feature type="transmembrane region" description="Helical" evidence="6">
    <location>
        <begin position="39"/>
        <end position="60"/>
    </location>
</feature>
<dbReference type="PANTHER" id="PTHR23503:SF8">
    <property type="entry name" value="FACILITATED GLUCOSE TRANSPORTER PROTEIN 1"/>
    <property type="match status" value="1"/>
</dbReference>
<dbReference type="AlphaFoldDB" id="A0A7I8W0M3"/>
<dbReference type="PANTHER" id="PTHR23503">
    <property type="entry name" value="SOLUTE CARRIER FAMILY 2"/>
    <property type="match status" value="1"/>
</dbReference>
<evidence type="ECO:0000313" key="7">
    <source>
        <dbReference type="EMBL" id="CAD5121706.1"/>
    </source>
</evidence>
<evidence type="ECO:0000256" key="5">
    <source>
        <dbReference type="ARBA" id="ARBA00023136"/>
    </source>
</evidence>
<evidence type="ECO:0000256" key="1">
    <source>
        <dbReference type="ARBA" id="ARBA00004141"/>
    </source>
</evidence>
<dbReference type="GO" id="GO:0015149">
    <property type="term" value="F:hexose transmembrane transporter activity"/>
    <property type="evidence" value="ECO:0007669"/>
    <property type="project" value="TreeGrafter"/>
</dbReference>
<keyword evidence="4 6" id="KW-1133">Transmembrane helix</keyword>
<feature type="transmembrane region" description="Helical" evidence="6">
    <location>
        <begin position="113"/>
        <end position="131"/>
    </location>
</feature>
<sequence length="293" mass="33935">MEERKPKGDRLFPNYKWSLLSGRNHRSLWVNRSFTFPSMSLSLCLFSASILTYYCFNYLYFILQWTSRIDYVHEKLGYRLAISFSQICTIIGSVIACLIVQFNSVHLLGISRFILGLPIGLLNCIVPLFLWDITSHPIRNYLSVIHQFSVILGIGISSFTALEIAIGRRNIWPFVLTIQIIPGIITLFGILFVYDSPKFLFIRKNWEKEAQASLKFYKGNDIDFDNELYYLNIEKMKICFETTTGAKKSSFRYLFTDKSVRKQLIIVIGLYLTQQFTGINSILFYSSSLFKGT</sequence>
<dbReference type="SUPFAM" id="SSF103473">
    <property type="entry name" value="MFS general substrate transporter"/>
    <property type="match status" value="1"/>
</dbReference>
<keyword evidence="8" id="KW-1185">Reference proteome</keyword>
<feature type="transmembrane region" description="Helical" evidence="6">
    <location>
        <begin position="143"/>
        <end position="165"/>
    </location>
</feature>
<reference evidence="7 8" key="1">
    <citation type="submission" date="2020-08" db="EMBL/GenBank/DDBJ databases">
        <authorList>
            <person name="Hejnol A."/>
        </authorList>
    </citation>
    <scope>NUCLEOTIDE SEQUENCE [LARGE SCALE GENOMIC DNA]</scope>
</reference>
<evidence type="ECO:0000256" key="6">
    <source>
        <dbReference type="SAM" id="Phobius"/>
    </source>
</evidence>
<dbReference type="Proteomes" id="UP000549394">
    <property type="component" value="Unassembled WGS sequence"/>
</dbReference>
<dbReference type="OrthoDB" id="4540492at2759"/>
<comment type="caution">
    <text evidence="7">The sequence shown here is derived from an EMBL/GenBank/DDBJ whole genome shotgun (WGS) entry which is preliminary data.</text>
</comment>
<keyword evidence="5 6" id="KW-0472">Membrane</keyword>
<name>A0A7I8W0M3_9ANNE</name>
<evidence type="ECO:0000256" key="4">
    <source>
        <dbReference type="ARBA" id="ARBA00022989"/>
    </source>
</evidence>
<feature type="transmembrane region" description="Helical" evidence="6">
    <location>
        <begin position="80"/>
        <end position="101"/>
    </location>
</feature>
<dbReference type="EMBL" id="CAJFCJ010000014">
    <property type="protein sequence ID" value="CAD5121706.1"/>
    <property type="molecule type" value="Genomic_DNA"/>
</dbReference>
<dbReference type="PRINTS" id="PR00171">
    <property type="entry name" value="SUGRTRNSPORT"/>
</dbReference>
<accession>A0A7I8W0M3</accession>
<dbReference type="Gene3D" id="1.20.1250.20">
    <property type="entry name" value="MFS general substrate transporter like domains"/>
    <property type="match status" value="1"/>
</dbReference>
<evidence type="ECO:0000256" key="2">
    <source>
        <dbReference type="ARBA" id="ARBA00022448"/>
    </source>
</evidence>
<evidence type="ECO:0000313" key="8">
    <source>
        <dbReference type="Proteomes" id="UP000549394"/>
    </source>
</evidence>
<feature type="transmembrane region" description="Helical" evidence="6">
    <location>
        <begin position="264"/>
        <end position="285"/>
    </location>
</feature>
<dbReference type="Pfam" id="PF00083">
    <property type="entry name" value="Sugar_tr"/>
    <property type="match status" value="1"/>
</dbReference>
<dbReference type="GO" id="GO:0016020">
    <property type="term" value="C:membrane"/>
    <property type="evidence" value="ECO:0007669"/>
    <property type="project" value="UniProtKB-SubCell"/>
</dbReference>
<comment type="subcellular location">
    <subcellularLocation>
        <location evidence="1">Membrane</location>
        <topology evidence="1">Multi-pass membrane protein</topology>
    </subcellularLocation>
</comment>
<dbReference type="InterPro" id="IPR045263">
    <property type="entry name" value="GLUT"/>
</dbReference>
<feature type="transmembrane region" description="Helical" evidence="6">
    <location>
        <begin position="171"/>
        <end position="194"/>
    </location>
</feature>
<dbReference type="InterPro" id="IPR003663">
    <property type="entry name" value="Sugar/inositol_transpt"/>
</dbReference>
<evidence type="ECO:0000256" key="3">
    <source>
        <dbReference type="ARBA" id="ARBA00022692"/>
    </source>
</evidence>